<dbReference type="AlphaFoldDB" id="A0AA38C834"/>
<sequence>HTDKLCPQISGQEAPEYIKFQELQSHKDELIYSGDSPVEEFTETDYYKDFNDMDKEHHTTGTGFIKMERKGGCDFHLGEASNESFHHSRTNPATNEWIPSAQP</sequence>
<feature type="region of interest" description="Disordered" evidence="1">
    <location>
        <begin position="81"/>
        <end position="103"/>
    </location>
</feature>
<organism evidence="2 3">
    <name type="scientific">Taxus chinensis</name>
    <name type="common">Chinese yew</name>
    <name type="synonym">Taxus wallichiana var. chinensis</name>
    <dbReference type="NCBI Taxonomy" id="29808"/>
    <lineage>
        <taxon>Eukaryota</taxon>
        <taxon>Viridiplantae</taxon>
        <taxon>Streptophyta</taxon>
        <taxon>Embryophyta</taxon>
        <taxon>Tracheophyta</taxon>
        <taxon>Spermatophyta</taxon>
        <taxon>Pinopsida</taxon>
        <taxon>Pinidae</taxon>
        <taxon>Conifers II</taxon>
        <taxon>Cupressales</taxon>
        <taxon>Taxaceae</taxon>
        <taxon>Taxus</taxon>
    </lineage>
</organism>
<evidence type="ECO:0000313" key="2">
    <source>
        <dbReference type="EMBL" id="KAH9295787.1"/>
    </source>
</evidence>
<dbReference type="EMBL" id="JAHRHJ020000011">
    <property type="protein sequence ID" value="KAH9295787.1"/>
    <property type="molecule type" value="Genomic_DNA"/>
</dbReference>
<reference evidence="2 3" key="1">
    <citation type="journal article" date="2021" name="Nat. Plants">
        <title>The Taxus genome provides insights into paclitaxel biosynthesis.</title>
        <authorList>
            <person name="Xiong X."/>
            <person name="Gou J."/>
            <person name="Liao Q."/>
            <person name="Li Y."/>
            <person name="Zhou Q."/>
            <person name="Bi G."/>
            <person name="Li C."/>
            <person name="Du R."/>
            <person name="Wang X."/>
            <person name="Sun T."/>
            <person name="Guo L."/>
            <person name="Liang H."/>
            <person name="Lu P."/>
            <person name="Wu Y."/>
            <person name="Zhang Z."/>
            <person name="Ro D.K."/>
            <person name="Shang Y."/>
            <person name="Huang S."/>
            <person name="Yan J."/>
        </authorList>
    </citation>
    <scope>NUCLEOTIDE SEQUENCE [LARGE SCALE GENOMIC DNA]</scope>
    <source>
        <strain evidence="2">Ta-2019</strain>
    </source>
</reference>
<evidence type="ECO:0000256" key="1">
    <source>
        <dbReference type="SAM" id="MobiDB-lite"/>
    </source>
</evidence>
<feature type="non-terminal residue" evidence="2">
    <location>
        <position position="1"/>
    </location>
</feature>
<name>A0AA38C834_TAXCH</name>
<dbReference type="OMA" id="VETHYYH"/>
<gene>
    <name evidence="2" type="ORF">KI387_039375</name>
</gene>
<comment type="caution">
    <text evidence="2">The sequence shown here is derived from an EMBL/GenBank/DDBJ whole genome shotgun (WGS) entry which is preliminary data.</text>
</comment>
<dbReference type="Proteomes" id="UP000824469">
    <property type="component" value="Unassembled WGS sequence"/>
</dbReference>
<keyword evidence="3" id="KW-1185">Reference proteome</keyword>
<dbReference type="PANTHER" id="PTHR34686:SF1">
    <property type="entry name" value="MATERNAL EFFECT EMBRYO ARREST 59"/>
    <property type="match status" value="1"/>
</dbReference>
<protein>
    <submittedName>
        <fullName evidence="2">Uncharacterized protein</fullName>
    </submittedName>
</protein>
<accession>A0AA38C834</accession>
<feature type="non-terminal residue" evidence="2">
    <location>
        <position position="103"/>
    </location>
</feature>
<evidence type="ECO:0000313" key="3">
    <source>
        <dbReference type="Proteomes" id="UP000824469"/>
    </source>
</evidence>
<proteinExistence type="predicted"/>
<dbReference type="PANTHER" id="PTHR34686">
    <property type="entry name" value="MATERNAL EFFECT EMBRYO ARREST PROTEIN"/>
    <property type="match status" value="1"/>
</dbReference>